<accession>A0A0A2E4W7</accession>
<gene>
    <name evidence="1" type="ORF">HQ47_06765</name>
</gene>
<evidence type="ECO:0000313" key="2">
    <source>
        <dbReference type="Proteomes" id="UP000030103"/>
    </source>
</evidence>
<name>A0A0A2E4W7_9PORP</name>
<proteinExistence type="predicted"/>
<keyword evidence="2" id="KW-1185">Reference proteome</keyword>
<dbReference type="Proteomes" id="UP000030103">
    <property type="component" value="Unassembled WGS sequence"/>
</dbReference>
<comment type="caution">
    <text evidence="1">The sequence shown here is derived from an EMBL/GenBank/DDBJ whole genome shotgun (WGS) entry which is preliminary data.</text>
</comment>
<dbReference type="EMBL" id="JRFA01000017">
    <property type="protein sequence ID" value="KGN73933.1"/>
    <property type="molecule type" value="Genomic_DNA"/>
</dbReference>
<dbReference type="AlphaFoldDB" id="A0A0A2E4W7"/>
<reference evidence="1 2" key="1">
    <citation type="submission" date="2014-09" db="EMBL/GenBank/DDBJ databases">
        <title>Draft Genome Sequence of Porphyromonas macacae COT-192_OH2859.</title>
        <authorList>
            <person name="Wallis C."/>
            <person name="Deusch O."/>
            <person name="O'Flynn C."/>
            <person name="Davis I."/>
            <person name="Horsfall A."/>
            <person name="Kirkwood N."/>
            <person name="Harris S."/>
            <person name="Eisen J.A."/>
            <person name="Coil D.A."/>
            <person name="Darling A.E."/>
            <person name="Jospin G."/>
            <person name="Alexiev A."/>
        </authorList>
    </citation>
    <scope>NUCLEOTIDE SEQUENCE [LARGE SCALE GENOMIC DNA]</scope>
    <source>
        <strain evidence="2">COT-192 OH2859</strain>
    </source>
</reference>
<evidence type="ECO:0000313" key="1">
    <source>
        <dbReference type="EMBL" id="KGN73933.1"/>
    </source>
</evidence>
<organism evidence="1 2">
    <name type="scientific">Porphyromonas macacae</name>
    <dbReference type="NCBI Taxonomy" id="28115"/>
    <lineage>
        <taxon>Bacteria</taxon>
        <taxon>Pseudomonadati</taxon>
        <taxon>Bacteroidota</taxon>
        <taxon>Bacteroidia</taxon>
        <taxon>Bacteroidales</taxon>
        <taxon>Porphyromonadaceae</taxon>
        <taxon>Porphyromonas</taxon>
    </lineage>
</organism>
<dbReference type="STRING" id="28115.HQ47_06765"/>
<sequence length="88" mass="10093">MRPCSYPFDRLFVRLSVGLLERLAVGTAKQADARLHSLLFIGSDSYMTGCPDVPIFRKINRPFALNGPFFRRWKQVAPIRHQEAYPAI</sequence>
<protein>
    <submittedName>
        <fullName evidence="1">Uncharacterized protein</fullName>
    </submittedName>
</protein>